<dbReference type="SUPFAM" id="SSF46785">
    <property type="entry name" value="Winged helix' DNA-binding domain"/>
    <property type="match status" value="1"/>
</dbReference>
<organism evidence="6 7">
    <name type="scientific">Piscinibacterium candidicorallinum</name>
    <dbReference type="NCBI Taxonomy" id="1793872"/>
    <lineage>
        <taxon>Bacteria</taxon>
        <taxon>Pseudomonadati</taxon>
        <taxon>Pseudomonadota</taxon>
        <taxon>Betaproteobacteria</taxon>
        <taxon>Burkholderiales</taxon>
        <taxon>Piscinibacterium</taxon>
    </lineage>
</organism>
<dbReference type="PANTHER" id="PTHR30126">
    <property type="entry name" value="HTH-TYPE TRANSCRIPTIONAL REGULATOR"/>
    <property type="match status" value="1"/>
</dbReference>
<dbReference type="PANTHER" id="PTHR30126:SF4">
    <property type="entry name" value="LYSR FAMILY TRANSCRIPTIONAL REGULATOR"/>
    <property type="match status" value="1"/>
</dbReference>
<dbReference type="Pfam" id="PF03466">
    <property type="entry name" value="LysR_substrate"/>
    <property type="match status" value="1"/>
</dbReference>
<keyword evidence="3" id="KW-0238">DNA-binding</keyword>
<dbReference type="InterPro" id="IPR005119">
    <property type="entry name" value="LysR_subst-bd"/>
</dbReference>
<dbReference type="Proteomes" id="UP001595556">
    <property type="component" value="Unassembled WGS sequence"/>
</dbReference>
<dbReference type="SUPFAM" id="SSF53850">
    <property type="entry name" value="Periplasmic binding protein-like II"/>
    <property type="match status" value="1"/>
</dbReference>
<evidence type="ECO:0000313" key="7">
    <source>
        <dbReference type="Proteomes" id="UP001595556"/>
    </source>
</evidence>
<dbReference type="InterPro" id="IPR000847">
    <property type="entry name" value="LysR_HTH_N"/>
</dbReference>
<accession>A0ABV7H5X1</accession>
<feature type="domain" description="HTH lysR-type" evidence="5">
    <location>
        <begin position="2"/>
        <end position="59"/>
    </location>
</feature>
<reference evidence="7" key="1">
    <citation type="journal article" date="2019" name="Int. J. Syst. Evol. Microbiol.">
        <title>The Global Catalogue of Microorganisms (GCM) 10K type strain sequencing project: providing services to taxonomists for standard genome sequencing and annotation.</title>
        <authorList>
            <consortium name="The Broad Institute Genomics Platform"/>
            <consortium name="The Broad Institute Genome Sequencing Center for Infectious Disease"/>
            <person name="Wu L."/>
            <person name="Ma J."/>
        </authorList>
    </citation>
    <scope>NUCLEOTIDE SEQUENCE [LARGE SCALE GENOMIC DNA]</scope>
    <source>
        <strain evidence="7">KCTC 52168</strain>
    </source>
</reference>
<dbReference type="PROSITE" id="PS50931">
    <property type="entry name" value="HTH_LYSR"/>
    <property type="match status" value="1"/>
</dbReference>
<keyword evidence="4" id="KW-0804">Transcription</keyword>
<evidence type="ECO:0000256" key="3">
    <source>
        <dbReference type="ARBA" id="ARBA00023125"/>
    </source>
</evidence>
<dbReference type="InterPro" id="IPR036390">
    <property type="entry name" value="WH_DNA-bd_sf"/>
</dbReference>
<evidence type="ECO:0000256" key="1">
    <source>
        <dbReference type="ARBA" id="ARBA00009437"/>
    </source>
</evidence>
<name>A0ABV7H5X1_9BURK</name>
<dbReference type="InterPro" id="IPR036388">
    <property type="entry name" value="WH-like_DNA-bd_sf"/>
</dbReference>
<sequence>MIDAELLTVLDAITRHGSLAQAARSLDRVPSALSYTVRQYEERLDLLLIDRRGHRAKLTPAAQTILENAAPVLAQLGEIAQRAQTLASGWEPELRIAVDEALCFERVLTLIDRFYALAMPTRITLQPEVLSGTWDALLEGRATLALGAVDGLEDANLLGNTLKWQPLGDMQFVFCVAPHHPLASETAPIPDTLLAQHRSVAVADTARRLNRASFGIQPRQDVLTVASMQHKIAAQVRGSGVGWLPLNHVRDLLASGQLLRKAVQSERPPARFSTAWRRGAEGNAVRWFRRLLADPAEAAALLG</sequence>
<protein>
    <submittedName>
        <fullName evidence="6">LysR family transcriptional regulator</fullName>
    </submittedName>
</protein>
<dbReference type="Pfam" id="PF00126">
    <property type="entry name" value="HTH_1"/>
    <property type="match status" value="1"/>
</dbReference>
<evidence type="ECO:0000256" key="4">
    <source>
        <dbReference type="ARBA" id="ARBA00023163"/>
    </source>
</evidence>
<evidence type="ECO:0000256" key="2">
    <source>
        <dbReference type="ARBA" id="ARBA00023015"/>
    </source>
</evidence>
<dbReference type="Gene3D" id="1.10.10.10">
    <property type="entry name" value="Winged helix-like DNA-binding domain superfamily/Winged helix DNA-binding domain"/>
    <property type="match status" value="1"/>
</dbReference>
<gene>
    <name evidence="6" type="ORF">ACFOEN_09665</name>
</gene>
<comment type="similarity">
    <text evidence="1">Belongs to the LysR transcriptional regulatory family.</text>
</comment>
<proteinExistence type="inferred from homology"/>
<dbReference type="Gene3D" id="3.40.190.290">
    <property type="match status" value="1"/>
</dbReference>
<evidence type="ECO:0000259" key="5">
    <source>
        <dbReference type="PROSITE" id="PS50931"/>
    </source>
</evidence>
<dbReference type="EMBL" id="JBHRTI010000004">
    <property type="protein sequence ID" value="MFC3147909.1"/>
    <property type="molecule type" value="Genomic_DNA"/>
</dbReference>
<keyword evidence="7" id="KW-1185">Reference proteome</keyword>
<dbReference type="RefSeq" id="WP_377303383.1">
    <property type="nucleotide sequence ID" value="NZ_CP180191.1"/>
</dbReference>
<keyword evidence="2" id="KW-0805">Transcription regulation</keyword>
<comment type="caution">
    <text evidence="6">The sequence shown here is derived from an EMBL/GenBank/DDBJ whole genome shotgun (WGS) entry which is preliminary data.</text>
</comment>
<evidence type="ECO:0000313" key="6">
    <source>
        <dbReference type="EMBL" id="MFC3147909.1"/>
    </source>
</evidence>